<evidence type="ECO:0000259" key="8">
    <source>
        <dbReference type="Pfam" id="PF00288"/>
    </source>
</evidence>
<dbReference type="InterPro" id="IPR006204">
    <property type="entry name" value="GHMP_kinase_N_dom"/>
</dbReference>
<dbReference type="SUPFAM" id="SSF55060">
    <property type="entry name" value="GHMP Kinase, C-terminal domain"/>
    <property type="match status" value="1"/>
</dbReference>
<dbReference type="SUPFAM" id="SSF54211">
    <property type="entry name" value="Ribosomal protein S5 domain 2-like"/>
    <property type="match status" value="1"/>
</dbReference>
<keyword evidence="12" id="KW-1185">Reference proteome</keyword>
<dbReference type="InterPro" id="IPR036554">
    <property type="entry name" value="GHMP_kinase_C_sf"/>
</dbReference>
<evidence type="ECO:0000256" key="4">
    <source>
        <dbReference type="ARBA" id="ARBA00022777"/>
    </source>
</evidence>
<name>A0ABR7JBD2_9FLAO</name>
<accession>A0ABR7JBD2</accession>
<keyword evidence="6" id="KW-0299">Galactose metabolism</keyword>
<keyword evidence="6" id="KW-0119">Carbohydrate metabolism</keyword>
<sequence>MNDVVIQKTSAFFQEKFGSTPEKVVLSPGRINIIGEHIDYNDGYVLPAAIDKIICFAFAKNNSNESKIIALDLNEELVVDLSADVSYSKIEWTNYLLGVIKQLQDNGFNFEGFNCVFSSNIPVGSGLSSSAALECGFLYGINSLFDLQIKPIDMALMGQKAEHWVGINCGIMDQFSSVMGLENKVIKIDCKTLEYEYHTADFNDYALILFDSNVKHSLMTSAYNQRREQCEEGLSLLKNKFPEINSFRDCRLKHVHELKDVMSADVFKRCSFVVKEIERVTLACTALDNGAIETLGQLMFETHEGLSQEYEVSCNELDFLVDFVKNEKAVVGSRLMGGGFGGCTINLIKKGEEDAIKTKLVEGYKATFGIDLKIYDVKIGNGTSLYEPLKH</sequence>
<dbReference type="PRINTS" id="PR00473">
    <property type="entry name" value="GALCTOKINASE"/>
</dbReference>
<evidence type="ECO:0000259" key="9">
    <source>
        <dbReference type="Pfam" id="PF08544"/>
    </source>
</evidence>
<evidence type="ECO:0000256" key="7">
    <source>
        <dbReference type="NCBIfam" id="TIGR00131"/>
    </source>
</evidence>
<evidence type="ECO:0000256" key="1">
    <source>
        <dbReference type="ARBA" id="ARBA00006566"/>
    </source>
</evidence>
<dbReference type="InterPro" id="IPR006203">
    <property type="entry name" value="GHMP_knse_ATP-bd_CS"/>
</dbReference>
<dbReference type="PANTHER" id="PTHR10457:SF7">
    <property type="entry name" value="GALACTOKINASE-RELATED"/>
    <property type="match status" value="1"/>
</dbReference>
<evidence type="ECO:0000256" key="5">
    <source>
        <dbReference type="ARBA" id="ARBA00022840"/>
    </source>
</evidence>
<dbReference type="PANTHER" id="PTHR10457">
    <property type="entry name" value="MEVALONATE KINASE/GALACTOKINASE"/>
    <property type="match status" value="1"/>
</dbReference>
<evidence type="ECO:0000313" key="12">
    <source>
        <dbReference type="Proteomes" id="UP000621670"/>
    </source>
</evidence>
<protein>
    <recommendedName>
        <fullName evidence="7">Galactokinase</fullName>
        <ecNumber evidence="7">2.7.1.6</ecNumber>
    </recommendedName>
</protein>
<evidence type="ECO:0000259" key="10">
    <source>
        <dbReference type="Pfam" id="PF10509"/>
    </source>
</evidence>
<dbReference type="InterPro" id="IPR000705">
    <property type="entry name" value="Galactokinase"/>
</dbReference>
<dbReference type="RefSeq" id="WP_166132466.1">
    <property type="nucleotide sequence ID" value="NZ_JAAOBY010000001.1"/>
</dbReference>
<dbReference type="InterPro" id="IPR020568">
    <property type="entry name" value="Ribosomal_Su5_D2-typ_SF"/>
</dbReference>
<dbReference type="GO" id="GO:0004335">
    <property type="term" value="F:galactokinase activity"/>
    <property type="evidence" value="ECO:0007669"/>
    <property type="project" value="UniProtKB-EC"/>
</dbReference>
<organism evidence="11 12">
    <name type="scientific">Flavobacterium turcicum</name>
    <dbReference type="NCBI Taxonomy" id="2764718"/>
    <lineage>
        <taxon>Bacteria</taxon>
        <taxon>Pseudomonadati</taxon>
        <taxon>Bacteroidota</taxon>
        <taxon>Flavobacteriia</taxon>
        <taxon>Flavobacteriales</taxon>
        <taxon>Flavobacteriaceae</taxon>
        <taxon>Flavobacterium</taxon>
    </lineage>
</organism>
<dbReference type="Pfam" id="PF00288">
    <property type="entry name" value="GHMP_kinases_N"/>
    <property type="match status" value="1"/>
</dbReference>
<evidence type="ECO:0000313" key="11">
    <source>
        <dbReference type="EMBL" id="MBC5861792.1"/>
    </source>
</evidence>
<dbReference type="PROSITE" id="PS00106">
    <property type="entry name" value="GALACTOKINASE"/>
    <property type="match status" value="1"/>
</dbReference>
<dbReference type="PROSITE" id="PS00627">
    <property type="entry name" value="GHMP_KINASES_ATP"/>
    <property type="match status" value="1"/>
</dbReference>
<comment type="similarity">
    <text evidence="1">Belongs to the GHMP kinase family. GalK subfamily.</text>
</comment>
<evidence type="ECO:0000256" key="3">
    <source>
        <dbReference type="ARBA" id="ARBA00022741"/>
    </source>
</evidence>
<feature type="domain" description="GHMP kinase N-terminal" evidence="8">
    <location>
        <begin position="94"/>
        <end position="180"/>
    </location>
</feature>
<reference evidence="11 12" key="1">
    <citation type="submission" date="2020-08" db="EMBL/GenBank/DDBJ databases">
        <title>Description of novel Flavobacterium F-400 isolate.</title>
        <authorList>
            <person name="Saticioglu I."/>
            <person name="Duman M."/>
            <person name="Altun S."/>
        </authorList>
    </citation>
    <scope>NUCLEOTIDE SEQUENCE [LARGE SCALE GENOMIC DNA]</scope>
    <source>
        <strain evidence="11 12">F-400</strain>
    </source>
</reference>
<dbReference type="Gene3D" id="3.30.230.10">
    <property type="match status" value="1"/>
</dbReference>
<dbReference type="Proteomes" id="UP000621670">
    <property type="component" value="Unassembled WGS sequence"/>
</dbReference>
<dbReference type="EMBL" id="JACRUM010000001">
    <property type="protein sequence ID" value="MBC5861792.1"/>
    <property type="molecule type" value="Genomic_DNA"/>
</dbReference>
<dbReference type="Pfam" id="PF08544">
    <property type="entry name" value="GHMP_kinases_C"/>
    <property type="match status" value="1"/>
</dbReference>
<dbReference type="Gene3D" id="3.30.70.890">
    <property type="entry name" value="GHMP kinase, C-terminal domain"/>
    <property type="match status" value="1"/>
</dbReference>
<proteinExistence type="inferred from homology"/>
<dbReference type="NCBIfam" id="TIGR00131">
    <property type="entry name" value="gal_kin"/>
    <property type="match status" value="1"/>
</dbReference>
<keyword evidence="4" id="KW-0418">Kinase</keyword>
<comment type="caution">
    <text evidence="11">The sequence shown here is derived from an EMBL/GenBank/DDBJ whole genome shotgun (WGS) entry which is preliminary data.</text>
</comment>
<dbReference type="InterPro" id="IPR019741">
    <property type="entry name" value="Galactokinase_CS"/>
</dbReference>
<dbReference type="EC" id="2.7.1.6" evidence="7"/>
<dbReference type="Pfam" id="PF10509">
    <property type="entry name" value="GalKase_gal_bdg"/>
    <property type="match status" value="1"/>
</dbReference>
<feature type="domain" description="Galactokinase N-terminal" evidence="10">
    <location>
        <begin position="12"/>
        <end position="59"/>
    </location>
</feature>
<keyword evidence="2 11" id="KW-0808">Transferase</keyword>
<dbReference type="InterPro" id="IPR013750">
    <property type="entry name" value="GHMP_kinase_C_dom"/>
</dbReference>
<dbReference type="PIRSF" id="PIRSF000530">
    <property type="entry name" value="Galactokinase"/>
    <property type="match status" value="1"/>
</dbReference>
<gene>
    <name evidence="11" type="primary">galK</name>
    <name evidence="11" type="ORF">H8R26_00015</name>
</gene>
<evidence type="ECO:0000256" key="2">
    <source>
        <dbReference type="ARBA" id="ARBA00022679"/>
    </source>
</evidence>
<feature type="domain" description="GHMP kinase C-terminal" evidence="9">
    <location>
        <begin position="286"/>
        <end position="365"/>
    </location>
</feature>
<evidence type="ECO:0000256" key="6">
    <source>
        <dbReference type="ARBA" id="ARBA00023144"/>
    </source>
</evidence>
<dbReference type="InterPro" id="IPR019539">
    <property type="entry name" value="GalKase_N"/>
</dbReference>
<keyword evidence="5" id="KW-0067">ATP-binding</keyword>
<dbReference type="PRINTS" id="PR00959">
    <property type="entry name" value="MEVGALKINASE"/>
</dbReference>
<dbReference type="InterPro" id="IPR014721">
    <property type="entry name" value="Ribsml_uS5_D2-typ_fold_subgr"/>
</dbReference>
<keyword evidence="3" id="KW-0547">Nucleotide-binding</keyword>
<dbReference type="InterPro" id="IPR006206">
    <property type="entry name" value="Mevalonate/galactokinase"/>
</dbReference>